<dbReference type="SUPFAM" id="SSF53474">
    <property type="entry name" value="alpha/beta-Hydrolases"/>
    <property type="match status" value="1"/>
</dbReference>
<dbReference type="KEGG" id="nja:NSJP_3272"/>
<evidence type="ECO:0000256" key="1">
    <source>
        <dbReference type="ARBA" id="ARBA00022801"/>
    </source>
</evidence>
<dbReference type="STRING" id="1325564.NSJP_3272"/>
<dbReference type="InterPro" id="IPR029058">
    <property type="entry name" value="AB_hydrolase_fold"/>
</dbReference>
<dbReference type="Proteomes" id="UP000192042">
    <property type="component" value="Chromosome I"/>
</dbReference>
<keyword evidence="4" id="KW-1185">Reference proteome</keyword>
<evidence type="ECO:0000313" key="4">
    <source>
        <dbReference type="Proteomes" id="UP000192042"/>
    </source>
</evidence>
<dbReference type="Pfam" id="PF12697">
    <property type="entry name" value="Abhydrolase_6"/>
    <property type="match status" value="1"/>
</dbReference>
<protein>
    <submittedName>
        <fullName evidence="3">Putative hydrolase</fullName>
    </submittedName>
</protein>
<keyword evidence="1 3" id="KW-0378">Hydrolase</keyword>
<dbReference type="InterPro" id="IPR000073">
    <property type="entry name" value="AB_hydrolase_1"/>
</dbReference>
<gene>
    <name evidence="3" type="ORF">NSJP_3272</name>
</gene>
<evidence type="ECO:0000313" key="3">
    <source>
        <dbReference type="EMBL" id="SLM49439.1"/>
    </source>
</evidence>
<organism evidence="3 4">
    <name type="scientific">Nitrospira japonica</name>
    <dbReference type="NCBI Taxonomy" id="1325564"/>
    <lineage>
        <taxon>Bacteria</taxon>
        <taxon>Pseudomonadati</taxon>
        <taxon>Nitrospirota</taxon>
        <taxon>Nitrospiria</taxon>
        <taxon>Nitrospirales</taxon>
        <taxon>Nitrospiraceae</taxon>
        <taxon>Nitrospira</taxon>
    </lineage>
</organism>
<dbReference type="GO" id="GO:0016787">
    <property type="term" value="F:hydrolase activity"/>
    <property type="evidence" value="ECO:0007669"/>
    <property type="project" value="UniProtKB-KW"/>
</dbReference>
<dbReference type="AlphaFoldDB" id="A0A1W1I976"/>
<dbReference type="Gene3D" id="3.40.50.1820">
    <property type="entry name" value="alpha/beta hydrolase"/>
    <property type="match status" value="1"/>
</dbReference>
<dbReference type="PRINTS" id="PR00111">
    <property type="entry name" value="ABHYDROLASE"/>
</dbReference>
<accession>A0A1W1I976</accession>
<feature type="domain" description="AB hydrolase-1" evidence="2">
    <location>
        <begin position="27"/>
        <end position="265"/>
    </location>
</feature>
<dbReference type="OrthoDB" id="9808398at2"/>
<dbReference type="EMBL" id="LT828648">
    <property type="protein sequence ID" value="SLM49439.1"/>
    <property type="molecule type" value="Genomic_DNA"/>
</dbReference>
<proteinExistence type="predicted"/>
<dbReference type="PANTHER" id="PTHR43798:SF31">
    <property type="entry name" value="AB HYDROLASE SUPERFAMILY PROTEIN YCLE"/>
    <property type="match status" value="1"/>
</dbReference>
<dbReference type="InterPro" id="IPR050266">
    <property type="entry name" value="AB_hydrolase_sf"/>
</dbReference>
<evidence type="ECO:0000259" key="2">
    <source>
        <dbReference type="Pfam" id="PF12697"/>
    </source>
</evidence>
<reference evidence="3 4" key="1">
    <citation type="submission" date="2017-03" db="EMBL/GenBank/DDBJ databases">
        <authorList>
            <person name="Afonso C.L."/>
            <person name="Miller P.J."/>
            <person name="Scott M.A."/>
            <person name="Spackman E."/>
            <person name="Goraichik I."/>
            <person name="Dimitrov K.M."/>
            <person name="Suarez D.L."/>
            <person name="Swayne D.E."/>
        </authorList>
    </citation>
    <scope>NUCLEOTIDE SEQUENCE [LARGE SCALE GENOMIC DNA]</scope>
    <source>
        <strain evidence="3">Genome sequencing of Nitrospira japonica strain NJ11</strain>
    </source>
</reference>
<dbReference type="RefSeq" id="WP_080887659.1">
    <property type="nucleotide sequence ID" value="NZ_LT828648.1"/>
</dbReference>
<dbReference type="PANTHER" id="PTHR43798">
    <property type="entry name" value="MONOACYLGLYCEROL LIPASE"/>
    <property type="match status" value="1"/>
</dbReference>
<dbReference type="PRINTS" id="PR00412">
    <property type="entry name" value="EPOXHYDRLASE"/>
</dbReference>
<dbReference type="GO" id="GO:0016020">
    <property type="term" value="C:membrane"/>
    <property type="evidence" value="ECO:0007669"/>
    <property type="project" value="TreeGrafter"/>
</dbReference>
<dbReference type="InterPro" id="IPR000639">
    <property type="entry name" value="Epox_hydrolase-like"/>
</dbReference>
<name>A0A1W1I976_9BACT</name>
<sequence>MPRQHISGGGGLRLAVHEFGQPDGRTILLIPGINLCSLAWLKQYQSALAEEFRLVCLDLRGHGMSEKPTASDQYGQPTLWADDIHGVLTTLSLRKPVLVGWSYGGYIINDYLEKYGEGGIGGINYVCAAVVMGRGTGSSMLGSDFINVVPGMCSDDLTANVEAVCKFVRIIFAQQPPQDVLEILIACSMVVPPTARLGMISRNIDRDTVMKGIRVPVLVTTGEKDAVITPAHTKHLLTCISHAEVSVFEGVGHSPQLEDSERFNQELTRFARQYAG</sequence>